<evidence type="ECO:0000313" key="2">
    <source>
        <dbReference type="EMBL" id="MPC52058.1"/>
    </source>
</evidence>
<gene>
    <name evidence="2" type="ORF">E2C01_045918</name>
</gene>
<proteinExistence type="predicted"/>
<dbReference type="EMBL" id="VSRR010010599">
    <property type="protein sequence ID" value="MPC52058.1"/>
    <property type="molecule type" value="Genomic_DNA"/>
</dbReference>
<evidence type="ECO:0000313" key="3">
    <source>
        <dbReference type="Proteomes" id="UP000324222"/>
    </source>
</evidence>
<dbReference type="AlphaFoldDB" id="A0A5B7G4E2"/>
<evidence type="ECO:0000256" key="1">
    <source>
        <dbReference type="SAM" id="MobiDB-lite"/>
    </source>
</evidence>
<feature type="region of interest" description="Disordered" evidence="1">
    <location>
        <begin position="1"/>
        <end position="101"/>
    </location>
</feature>
<accession>A0A5B7G4E2</accession>
<protein>
    <submittedName>
        <fullName evidence="2">Uncharacterized protein</fullName>
    </submittedName>
</protein>
<comment type="caution">
    <text evidence="2">The sequence shown here is derived from an EMBL/GenBank/DDBJ whole genome shotgun (WGS) entry which is preliminary data.</text>
</comment>
<reference evidence="2 3" key="1">
    <citation type="submission" date="2019-05" db="EMBL/GenBank/DDBJ databases">
        <title>Another draft genome of Portunus trituberculatus and its Hox gene families provides insights of decapod evolution.</title>
        <authorList>
            <person name="Jeong J.-H."/>
            <person name="Song I."/>
            <person name="Kim S."/>
            <person name="Choi T."/>
            <person name="Kim D."/>
            <person name="Ryu S."/>
            <person name="Kim W."/>
        </authorList>
    </citation>
    <scope>NUCLEOTIDE SEQUENCE [LARGE SCALE GENOMIC DNA]</scope>
    <source>
        <tissue evidence="2">Muscle</tissue>
    </source>
</reference>
<dbReference type="Proteomes" id="UP000324222">
    <property type="component" value="Unassembled WGS sequence"/>
</dbReference>
<feature type="compositionally biased region" description="Low complexity" evidence="1">
    <location>
        <begin position="33"/>
        <end position="43"/>
    </location>
</feature>
<feature type="compositionally biased region" description="Basic and acidic residues" evidence="1">
    <location>
        <begin position="88"/>
        <end position="101"/>
    </location>
</feature>
<organism evidence="2 3">
    <name type="scientific">Portunus trituberculatus</name>
    <name type="common">Swimming crab</name>
    <name type="synonym">Neptunus trituberculatus</name>
    <dbReference type="NCBI Taxonomy" id="210409"/>
    <lineage>
        <taxon>Eukaryota</taxon>
        <taxon>Metazoa</taxon>
        <taxon>Ecdysozoa</taxon>
        <taxon>Arthropoda</taxon>
        <taxon>Crustacea</taxon>
        <taxon>Multicrustacea</taxon>
        <taxon>Malacostraca</taxon>
        <taxon>Eumalacostraca</taxon>
        <taxon>Eucarida</taxon>
        <taxon>Decapoda</taxon>
        <taxon>Pleocyemata</taxon>
        <taxon>Brachyura</taxon>
        <taxon>Eubrachyura</taxon>
        <taxon>Portunoidea</taxon>
        <taxon>Portunidae</taxon>
        <taxon>Portuninae</taxon>
        <taxon>Portunus</taxon>
    </lineage>
</organism>
<sequence length="132" mass="14356">MDAGSPEPDSAGRSPIAPSLSHAPASAGSLVFRSSSRSSNNQQLALLGRKCSRRFGGSFKANGLRKISPRSTPERLLLPQDSQAKSVSRADSKLNRNVNEEKYGEGIDTRFRVEEPVQPAIHRYVHSPARES</sequence>
<name>A0A5B7G4E2_PORTR</name>
<keyword evidence="3" id="KW-1185">Reference proteome</keyword>